<dbReference type="Proteomes" id="UP000198916">
    <property type="component" value="Unassembled WGS sequence"/>
</dbReference>
<name>A0A1H7PI76_9SPHI</name>
<dbReference type="OrthoDB" id="9792756at2"/>
<keyword evidence="3" id="KW-1185">Reference proteome</keyword>
<dbReference type="EMBL" id="FNZR01000004">
    <property type="protein sequence ID" value="SEL35472.1"/>
    <property type="molecule type" value="Genomic_DNA"/>
</dbReference>
<dbReference type="PROSITE" id="PS51257">
    <property type="entry name" value="PROKAR_LIPOPROTEIN"/>
    <property type="match status" value="1"/>
</dbReference>
<keyword evidence="1" id="KW-0732">Signal</keyword>
<gene>
    <name evidence="2" type="ORF">SAMN05421740_104388</name>
</gene>
<evidence type="ECO:0000313" key="3">
    <source>
        <dbReference type="Proteomes" id="UP000198916"/>
    </source>
</evidence>
<dbReference type="InterPro" id="IPR004375">
    <property type="entry name" value="NanQ/TabA/YiaL"/>
</dbReference>
<dbReference type="Gene3D" id="2.60.120.370">
    <property type="entry name" value="YhcH/YjgK/YiaL"/>
    <property type="match status" value="1"/>
</dbReference>
<accession>A0A1H7PI76</accession>
<dbReference type="NCBIfam" id="TIGR00022">
    <property type="entry name" value="YhcH/YjgK/YiaL family protein"/>
    <property type="match status" value="1"/>
</dbReference>
<evidence type="ECO:0000313" key="2">
    <source>
        <dbReference type="EMBL" id="SEL35472.1"/>
    </source>
</evidence>
<dbReference type="GO" id="GO:0005829">
    <property type="term" value="C:cytosol"/>
    <property type="evidence" value="ECO:0007669"/>
    <property type="project" value="TreeGrafter"/>
</dbReference>
<evidence type="ECO:0000256" key="1">
    <source>
        <dbReference type="SAM" id="SignalP"/>
    </source>
</evidence>
<organism evidence="2 3">
    <name type="scientific">Parapedobacter koreensis</name>
    <dbReference type="NCBI Taxonomy" id="332977"/>
    <lineage>
        <taxon>Bacteria</taxon>
        <taxon>Pseudomonadati</taxon>
        <taxon>Bacteroidota</taxon>
        <taxon>Sphingobacteriia</taxon>
        <taxon>Sphingobacteriales</taxon>
        <taxon>Sphingobacteriaceae</taxon>
        <taxon>Parapedobacter</taxon>
    </lineage>
</organism>
<feature type="signal peptide" evidence="1">
    <location>
        <begin position="1"/>
        <end position="18"/>
    </location>
</feature>
<dbReference type="Pfam" id="PF04074">
    <property type="entry name" value="DUF386"/>
    <property type="match status" value="1"/>
</dbReference>
<dbReference type="AlphaFoldDB" id="A0A1H7PI76"/>
<protein>
    <submittedName>
        <fullName evidence="2">YhcH/YjgK/YiaL family protein</fullName>
    </submittedName>
</protein>
<dbReference type="SUPFAM" id="SSF51197">
    <property type="entry name" value="Clavaminate synthase-like"/>
    <property type="match status" value="1"/>
</dbReference>
<feature type="chain" id="PRO_5011582243" evidence="1">
    <location>
        <begin position="19"/>
        <end position="204"/>
    </location>
</feature>
<reference evidence="3" key="1">
    <citation type="submission" date="2016-10" db="EMBL/GenBank/DDBJ databases">
        <authorList>
            <person name="Varghese N."/>
            <person name="Submissions S."/>
        </authorList>
    </citation>
    <scope>NUCLEOTIDE SEQUENCE [LARGE SCALE GENOMIC DNA]</scope>
    <source>
        <strain evidence="3">Jip14</strain>
    </source>
</reference>
<proteinExistence type="predicted"/>
<dbReference type="InterPro" id="IPR037012">
    <property type="entry name" value="NanQ/TabA/YiaL_sf"/>
</dbReference>
<sequence>MNNLRILVLFVTSLSVYACQQTGKDTVTSDEEINTWFERKEWLGNVALAPDPSINRVVFYNEYHQNKELWDKAFDYMATTDFDSLPVGEYPLVGKDLFVKVTAYETVDSSIKDYESHRQYTDIQFVVSGAEHIGLDNRDGLSIKTPYSEPKDIEFYEEKEGRNLLAQPGTFFIFFPSDAHRMGLVVGSGPSPVKKVVIKVKNKE</sequence>
<dbReference type="PANTHER" id="PTHR34986">
    <property type="entry name" value="EVOLVED BETA-GALACTOSIDASE SUBUNIT BETA"/>
    <property type="match status" value="1"/>
</dbReference>
<dbReference type="PANTHER" id="PTHR34986:SF1">
    <property type="entry name" value="PROTEIN YIAL"/>
    <property type="match status" value="1"/>
</dbReference>
<dbReference type="RefSeq" id="WP_090605998.1">
    <property type="nucleotide sequence ID" value="NZ_FNZR01000004.1"/>
</dbReference>
<dbReference type="STRING" id="332977.SAMN05421740_104388"/>